<dbReference type="VEuPathDB" id="FungiDB:PLEOSDRAFT_33973"/>
<dbReference type="Proteomes" id="UP000027073">
    <property type="component" value="Unassembled WGS sequence"/>
</dbReference>
<name>A0A067NDU5_PLEO1</name>
<dbReference type="InterPro" id="IPR001509">
    <property type="entry name" value="Epimerase_deHydtase"/>
</dbReference>
<dbReference type="AlphaFoldDB" id="A0A067NDU5"/>
<evidence type="ECO:0000259" key="1">
    <source>
        <dbReference type="Pfam" id="PF01370"/>
    </source>
</evidence>
<dbReference type="Pfam" id="PF01370">
    <property type="entry name" value="Epimerase"/>
    <property type="match status" value="1"/>
</dbReference>
<dbReference type="PANTHER" id="PTHR43162:SF1">
    <property type="entry name" value="PRESTALK A DIFFERENTIATION PROTEIN A"/>
    <property type="match status" value="1"/>
</dbReference>
<dbReference type="InterPro" id="IPR036291">
    <property type="entry name" value="NAD(P)-bd_dom_sf"/>
</dbReference>
<dbReference type="EMBL" id="KL198011">
    <property type="protein sequence ID" value="KDQ25145.1"/>
    <property type="molecule type" value="Genomic_DNA"/>
</dbReference>
<dbReference type="InParanoid" id="A0A067NDU5"/>
<gene>
    <name evidence="2" type="ORF">PLEOSDRAFT_33973</name>
</gene>
<dbReference type="SUPFAM" id="SSF51735">
    <property type="entry name" value="NAD(P)-binding Rossmann-fold domains"/>
    <property type="match status" value="1"/>
</dbReference>
<dbReference type="HOGENOM" id="CLU_007383_10_6_1"/>
<organism evidence="2 3">
    <name type="scientific">Pleurotus ostreatus (strain PC15)</name>
    <name type="common">Oyster mushroom</name>
    <dbReference type="NCBI Taxonomy" id="1137138"/>
    <lineage>
        <taxon>Eukaryota</taxon>
        <taxon>Fungi</taxon>
        <taxon>Dikarya</taxon>
        <taxon>Basidiomycota</taxon>
        <taxon>Agaricomycotina</taxon>
        <taxon>Agaricomycetes</taxon>
        <taxon>Agaricomycetidae</taxon>
        <taxon>Agaricales</taxon>
        <taxon>Pleurotineae</taxon>
        <taxon>Pleurotaceae</taxon>
        <taxon>Pleurotus</taxon>
    </lineage>
</organism>
<dbReference type="Gene3D" id="3.90.25.10">
    <property type="entry name" value="UDP-galactose 4-epimerase, domain 1"/>
    <property type="match status" value="1"/>
</dbReference>
<sequence length="286" mass="31392">MAILVTGGGGMTSKAVASQLKDAGIPFVVGSTRGTSASSPGVDAVKFDWTDESTFPIPFQHEFHNGEKITAVYIVPGPVHSADPNSAINAFVDYAMKEYGVKRFVLCGGVVLKKGGPWHLDAVWSHFKEVGAEYMVLRPTWFLENYLDWFLLPLKNENKIYTCAGDATVAFISAEDIAALAIRGLTSEKPFNCDFTVHGPELVTHDQLAETFSKILGRKIEHVKLTEEKRAAVLTEAGFPPTFAKFGAYLEANIWDTEIDDATARAAGKKLMTCDEFIEKHKSVWL</sequence>
<dbReference type="STRING" id="1137138.A0A067NDU5"/>
<dbReference type="InterPro" id="IPR051604">
    <property type="entry name" value="Ergot_Alk_Oxidoreductase"/>
</dbReference>
<dbReference type="Gene3D" id="3.40.50.720">
    <property type="entry name" value="NAD(P)-binding Rossmann-like Domain"/>
    <property type="match status" value="1"/>
</dbReference>
<evidence type="ECO:0000313" key="3">
    <source>
        <dbReference type="Proteomes" id="UP000027073"/>
    </source>
</evidence>
<accession>A0A067NDU5</accession>
<evidence type="ECO:0000313" key="2">
    <source>
        <dbReference type="EMBL" id="KDQ25145.1"/>
    </source>
</evidence>
<dbReference type="OrthoDB" id="419598at2759"/>
<proteinExistence type="predicted"/>
<protein>
    <recommendedName>
        <fullName evidence="1">NAD-dependent epimerase/dehydratase domain-containing protein</fullName>
    </recommendedName>
</protein>
<feature type="domain" description="NAD-dependent epimerase/dehydratase" evidence="1">
    <location>
        <begin position="3"/>
        <end position="107"/>
    </location>
</feature>
<dbReference type="PANTHER" id="PTHR43162">
    <property type="match status" value="1"/>
</dbReference>
<reference evidence="3" key="1">
    <citation type="journal article" date="2014" name="Proc. Natl. Acad. Sci. U.S.A.">
        <title>Extensive sampling of basidiomycete genomes demonstrates inadequacy of the white-rot/brown-rot paradigm for wood decay fungi.</title>
        <authorList>
            <person name="Riley R."/>
            <person name="Salamov A.A."/>
            <person name="Brown D.W."/>
            <person name="Nagy L.G."/>
            <person name="Floudas D."/>
            <person name="Held B.W."/>
            <person name="Levasseur A."/>
            <person name="Lombard V."/>
            <person name="Morin E."/>
            <person name="Otillar R."/>
            <person name="Lindquist E.A."/>
            <person name="Sun H."/>
            <person name="LaButti K.M."/>
            <person name="Schmutz J."/>
            <person name="Jabbour D."/>
            <person name="Luo H."/>
            <person name="Baker S.E."/>
            <person name="Pisabarro A.G."/>
            <person name="Walton J.D."/>
            <person name="Blanchette R.A."/>
            <person name="Henrissat B."/>
            <person name="Martin F."/>
            <person name="Cullen D."/>
            <person name="Hibbett D.S."/>
            <person name="Grigoriev I.V."/>
        </authorList>
    </citation>
    <scope>NUCLEOTIDE SEQUENCE [LARGE SCALE GENOMIC DNA]</scope>
    <source>
        <strain evidence="3">PC15</strain>
    </source>
</reference>